<keyword evidence="12" id="KW-1185">Reference proteome</keyword>
<dbReference type="EMBL" id="NBSK02000003">
    <property type="protein sequence ID" value="KAJ0217903.1"/>
    <property type="molecule type" value="Genomic_DNA"/>
</dbReference>
<dbReference type="Gene3D" id="1.10.8.430">
    <property type="entry name" value="Helical domain of apoptotic protease-activating factors"/>
    <property type="match status" value="1"/>
</dbReference>
<dbReference type="SUPFAM" id="SSF52058">
    <property type="entry name" value="L domain-like"/>
    <property type="match status" value="2"/>
</dbReference>
<organism evidence="11 12">
    <name type="scientific">Lactuca sativa</name>
    <name type="common">Garden lettuce</name>
    <dbReference type="NCBI Taxonomy" id="4236"/>
    <lineage>
        <taxon>Eukaryota</taxon>
        <taxon>Viridiplantae</taxon>
        <taxon>Streptophyta</taxon>
        <taxon>Embryophyta</taxon>
        <taxon>Tracheophyta</taxon>
        <taxon>Spermatophyta</taxon>
        <taxon>Magnoliopsida</taxon>
        <taxon>eudicotyledons</taxon>
        <taxon>Gunneridae</taxon>
        <taxon>Pentapetalae</taxon>
        <taxon>asterids</taxon>
        <taxon>campanulids</taxon>
        <taxon>Asterales</taxon>
        <taxon>Asteraceae</taxon>
        <taxon>Cichorioideae</taxon>
        <taxon>Cichorieae</taxon>
        <taxon>Lactucinae</taxon>
        <taxon>Lactuca</taxon>
    </lineage>
</organism>
<dbReference type="PANTHER" id="PTHR36766:SF61">
    <property type="entry name" value="NB-ARC DOMAIN DISEASE RESISTANCE PROTEIN"/>
    <property type="match status" value="1"/>
</dbReference>
<evidence type="ECO:0000256" key="6">
    <source>
        <dbReference type="ARBA" id="ARBA00022840"/>
    </source>
</evidence>
<feature type="domain" description="Disease resistance protein winged helix" evidence="9">
    <location>
        <begin position="427"/>
        <end position="495"/>
    </location>
</feature>
<dbReference type="Pfam" id="PF18052">
    <property type="entry name" value="Rx_N"/>
    <property type="match status" value="1"/>
</dbReference>
<dbReference type="InterPro" id="IPR041118">
    <property type="entry name" value="Rx_N"/>
</dbReference>
<dbReference type="FunFam" id="1.10.10.10:FF:000322">
    <property type="entry name" value="Probable disease resistance protein At1g63360"/>
    <property type="match status" value="1"/>
</dbReference>
<evidence type="ECO:0000256" key="3">
    <source>
        <dbReference type="ARBA" id="ARBA00022737"/>
    </source>
</evidence>
<dbReference type="GO" id="GO:0043531">
    <property type="term" value="F:ADP binding"/>
    <property type="evidence" value="ECO:0007669"/>
    <property type="project" value="InterPro"/>
</dbReference>
<evidence type="ECO:0000256" key="1">
    <source>
        <dbReference type="ARBA" id="ARBA00008894"/>
    </source>
</evidence>
<dbReference type="AlphaFoldDB" id="A0A9R1W5Q2"/>
<dbReference type="Pfam" id="PF23559">
    <property type="entry name" value="WHD_DRP"/>
    <property type="match status" value="1"/>
</dbReference>
<keyword evidence="4" id="KW-0547">Nucleotide-binding</keyword>
<evidence type="ECO:0000259" key="9">
    <source>
        <dbReference type="Pfam" id="PF23559"/>
    </source>
</evidence>
<keyword evidence="2" id="KW-0433">Leucine-rich repeat</keyword>
<name>A0A9R1W5Q2_LACSA</name>
<evidence type="ECO:0000313" key="12">
    <source>
        <dbReference type="Proteomes" id="UP000235145"/>
    </source>
</evidence>
<evidence type="ECO:0008006" key="13">
    <source>
        <dbReference type="Google" id="ProtNLM"/>
    </source>
</evidence>
<keyword evidence="5" id="KW-0611">Plant defense</keyword>
<dbReference type="InterPro" id="IPR002182">
    <property type="entry name" value="NB-ARC"/>
</dbReference>
<comment type="similarity">
    <text evidence="1">Belongs to the disease resistance NB-LRR family.</text>
</comment>
<keyword evidence="6" id="KW-0067">ATP-binding</keyword>
<evidence type="ECO:0000256" key="4">
    <source>
        <dbReference type="ARBA" id="ARBA00022741"/>
    </source>
</evidence>
<protein>
    <recommendedName>
        <fullName evidence="13">NB-ARC domains-containing protein</fullName>
    </recommendedName>
</protein>
<dbReference type="Pfam" id="PF00931">
    <property type="entry name" value="NB-ARC"/>
    <property type="match status" value="1"/>
</dbReference>
<dbReference type="InterPro" id="IPR042197">
    <property type="entry name" value="Apaf_helical"/>
</dbReference>
<sequence length="1235" mass="138987">MAEIVLSAFLTAVFEKLASEALKKIARSKGIDSELKKLKRSLIQIRSVLNDASQKEISDEAVKEWMNGLQHLAYDIDDLLDNLATETMHRELTHESGASTSLVRKIIPTCCTNFSLSSRMGSKLDNITIKLQELVEEKDNLGLSVKGEIPKHTNRRLQTSLIDASNIVGREGDKESLLHKLLRDEPSDKNYSIVPIVGMGGVGKTTLARLLYDEIQVKDQFEVKAWVCVSDEFDIFGISKTIFDSIGGGTHGIKDLNLLQVAIKEKISKKRFLLVLDDVWSESYADREILERPFLAGAPGSKIIMTTRKLSLLTKLGYNQPYSLSVLSRDNALSLFCQHALGKTNFDSHPTLKPHGEGIIKKCDGLPLALIALGRLLRTKTDEEEWKELLNNKIWESGKGDEIVPALKLSYNDLSASLKQLFAYCSLFPKDYVFDKEELILLWMAEGFLHQSTASKSMERLGHEGFEELFSRSFFQHAPDDKSLFVMHDIMNDLATSVAGDFFSRLDIEMKREFRKEALEKHRHFSFVCERYMVYKRFEAFKGAGSLRTFLAVYAGKKESWRTFYLSNKVLDDLLLELPLLRVLSLCQLRISEVPESIGSLKHLRYLNLSRTEITHLPDNVCNLYNLQTLIVFGCYRLKMLPESLAKLKYLRHFDMRNTPSVKKVPLGILELKSLQTLYGVAFGGDNGFSIIDIKDLKALQGKITIKGLEKVQGSMHAREANLSEKKISELELEWSDAFDGSRKEMLEKEVLTELKPHNDTLKELKIVSYGGIEFPSWVGDPSFGQLTRVWISDCKKCTYLPPLGQLPLLKELFIKGMDEVKGVGLEFLGTTGLAFPKLEHLSFRDMKGWEVWSTNNNGVIVDTTFPCLQKLWLDDCPNLVRVSLEALPSLRSLRIGGCGHEVLGSLVRVASSVTMLNISCISGLNDQVWGDVIEYLGAVEEVSIEECNEIRYLWESEAEASKVLVNLRKLDVGNCSNLVSLGEKEEDNCGSNLTSLTTLTLWSCKSLEHCSCPNSLKSLFIQNCDNLLEKELLGGREKPLINSDILMLESVYITNWPNLKSITDLSSFNHLRELVITDCPNMESFPDHDMDSSFSRGLWPPKLSSLEIGGLKKSISKWGPQTFPTSLVDLILIGGRSEDVSNLCQLSHLLPSSLTSLEINGFEKVESVSLGLQHLTSLQHLSIDHCPKTMDLPEMLLHSLLSLTIEGCPNLKERSSKRGSYWSHISRIPYTNIY</sequence>
<dbReference type="FunFam" id="3.40.50.300:FF:001091">
    <property type="entry name" value="Probable disease resistance protein At1g61300"/>
    <property type="match status" value="1"/>
</dbReference>
<accession>A0A9R1W5Q2</accession>
<proteinExistence type="inferred from homology"/>
<dbReference type="InterPro" id="IPR027417">
    <property type="entry name" value="P-loop_NTPase"/>
</dbReference>
<reference evidence="11 12" key="1">
    <citation type="journal article" date="2017" name="Nat. Commun.">
        <title>Genome assembly with in vitro proximity ligation data and whole-genome triplication in lettuce.</title>
        <authorList>
            <person name="Reyes-Chin-Wo S."/>
            <person name="Wang Z."/>
            <person name="Yang X."/>
            <person name="Kozik A."/>
            <person name="Arikit S."/>
            <person name="Song C."/>
            <person name="Xia L."/>
            <person name="Froenicke L."/>
            <person name="Lavelle D.O."/>
            <person name="Truco M.J."/>
            <person name="Xia R."/>
            <person name="Zhu S."/>
            <person name="Xu C."/>
            <person name="Xu H."/>
            <person name="Xu X."/>
            <person name="Cox K."/>
            <person name="Korf I."/>
            <person name="Meyers B.C."/>
            <person name="Michelmore R.W."/>
        </authorList>
    </citation>
    <scope>NUCLEOTIDE SEQUENCE [LARGE SCALE GENOMIC DNA]</scope>
    <source>
        <strain evidence="12">cv. Salinas</strain>
        <tissue evidence="11">Seedlings</tissue>
    </source>
</reference>
<dbReference type="PANTHER" id="PTHR36766">
    <property type="entry name" value="PLANT BROAD-SPECTRUM MILDEW RESISTANCE PROTEIN RPW8"/>
    <property type="match status" value="1"/>
</dbReference>
<evidence type="ECO:0000313" key="11">
    <source>
        <dbReference type="EMBL" id="KAJ0217903.1"/>
    </source>
</evidence>
<dbReference type="SUPFAM" id="SSF52540">
    <property type="entry name" value="P-loop containing nucleoside triphosphate hydrolases"/>
    <property type="match status" value="1"/>
</dbReference>
<keyword evidence="3" id="KW-0677">Repeat</keyword>
<dbReference type="GO" id="GO:0005524">
    <property type="term" value="F:ATP binding"/>
    <property type="evidence" value="ECO:0007669"/>
    <property type="project" value="UniProtKB-KW"/>
</dbReference>
<dbReference type="Gene3D" id="3.80.10.10">
    <property type="entry name" value="Ribonuclease Inhibitor"/>
    <property type="match status" value="3"/>
</dbReference>
<dbReference type="Gene3D" id="3.40.50.300">
    <property type="entry name" value="P-loop containing nucleotide triphosphate hydrolases"/>
    <property type="match status" value="1"/>
</dbReference>
<comment type="caution">
    <text evidence="11">The sequence shown here is derived from an EMBL/GenBank/DDBJ whole genome shotgun (WGS) entry which is preliminary data.</text>
</comment>
<evidence type="ECO:0000259" key="8">
    <source>
        <dbReference type="Pfam" id="PF18052"/>
    </source>
</evidence>
<dbReference type="PRINTS" id="PR00364">
    <property type="entry name" value="DISEASERSIST"/>
</dbReference>
<dbReference type="Proteomes" id="UP000235145">
    <property type="component" value="Unassembled WGS sequence"/>
</dbReference>
<dbReference type="InterPro" id="IPR032675">
    <property type="entry name" value="LRR_dom_sf"/>
</dbReference>
<feature type="domain" description="NB-ARC" evidence="7">
    <location>
        <begin position="171"/>
        <end position="342"/>
    </location>
</feature>
<gene>
    <name evidence="11" type="ORF">LSAT_V11C300148780</name>
</gene>
<evidence type="ECO:0000259" key="7">
    <source>
        <dbReference type="Pfam" id="PF00931"/>
    </source>
</evidence>
<evidence type="ECO:0000256" key="5">
    <source>
        <dbReference type="ARBA" id="ARBA00022821"/>
    </source>
</evidence>
<feature type="domain" description="Disease resistance N-terminal" evidence="8">
    <location>
        <begin position="9"/>
        <end position="95"/>
    </location>
</feature>
<evidence type="ECO:0000259" key="10">
    <source>
        <dbReference type="Pfam" id="PF25019"/>
    </source>
</evidence>
<dbReference type="Pfam" id="PF25019">
    <property type="entry name" value="LRR_R13L1-DRL21"/>
    <property type="match status" value="1"/>
</dbReference>
<evidence type="ECO:0000256" key="2">
    <source>
        <dbReference type="ARBA" id="ARBA00022614"/>
    </source>
</evidence>
<dbReference type="InterPro" id="IPR058922">
    <property type="entry name" value="WHD_DRP"/>
</dbReference>
<dbReference type="Gene3D" id="1.20.5.4130">
    <property type="match status" value="1"/>
</dbReference>
<feature type="domain" description="R13L1/DRL21-like LRR repeat region" evidence="10">
    <location>
        <begin position="693"/>
        <end position="818"/>
    </location>
</feature>
<dbReference type="GO" id="GO:0051607">
    <property type="term" value="P:defense response to virus"/>
    <property type="evidence" value="ECO:0007669"/>
    <property type="project" value="UniProtKB-ARBA"/>
</dbReference>
<dbReference type="InterPro" id="IPR056789">
    <property type="entry name" value="LRR_R13L1-DRL21"/>
</dbReference>